<dbReference type="PANTHER" id="PTHR43178">
    <property type="entry name" value="DIHYDROLIPOAMIDE ACETYLTRANSFERASE COMPONENT OF PYRUVATE DEHYDROGENASE COMPLEX"/>
    <property type="match status" value="1"/>
</dbReference>
<evidence type="ECO:0000256" key="3">
    <source>
        <dbReference type="ARBA" id="ARBA00022679"/>
    </source>
</evidence>
<comment type="caution">
    <text evidence="7">The sequence shown here is derived from an EMBL/GenBank/DDBJ whole genome shotgun (WGS) entry which is preliminary data.</text>
</comment>
<dbReference type="PANTHER" id="PTHR43178:SF5">
    <property type="entry name" value="LIPOAMIDE ACYLTRANSFERASE COMPONENT OF BRANCHED-CHAIN ALPHA-KETO ACID DEHYDROGENASE COMPLEX, MITOCHONDRIAL"/>
    <property type="match status" value="1"/>
</dbReference>
<dbReference type="Proteomes" id="UP000031599">
    <property type="component" value="Unassembled WGS sequence"/>
</dbReference>
<evidence type="ECO:0000313" key="8">
    <source>
        <dbReference type="Proteomes" id="UP000031599"/>
    </source>
</evidence>
<proteinExistence type="inferred from homology"/>
<dbReference type="Gene3D" id="3.30.559.10">
    <property type="entry name" value="Chloramphenicol acetyltransferase-like domain"/>
    <property type="match status" value="1"/>
</dbReference>
<dbReference type="SUPFAM" id="SSF52777">
    <property type="entry name" value="CoA-dependent acyltransferases"/>
    <property type="match status" value="1"/>
</dbReference>
<dbReference type="FunFam" id="3.30.559.10:FF:000007">
    <property type="entry name" value="Dihydrolipoamide acetyltransferase component of pyruvate dehydrogenase complex"/>
    <property type="match status" value="1"/>
</dbReference>
<evidence type="ECO:0000256" key="5">
    <source>
        <dbReference type="ARBA" id="ARBA00023315"/>
    </source>
</evidence>
<evidence type="ECO:0000256" key="1">
    <source>
        <dbReference type="ARBA" id="ARBA00001938"/>
    </source>
</evidence>
<reference evidence="7 8" key="1">
    <citation type="submission" date="2014-12" db="EMBL/GenBank/DDBJ databases">
        <title>Genome assembly of Enhygromyxa salina DSM 15201.</title>
        <authorList>
            <person name="Sharma G."/>
            <person name="Subramanian S."/>
        </authorList>
    </citation>
    <scope>NUCLEOTIDE SEQUENCE [LARGE SCALE GENOMIC DNA]</scope>
    <source>
        <strain evidence="7 8">DSM 15201</strain>
    </source>
</reference>
<dbReference type="EMBL" id="JMCC02000175">
    <property type="protein sequence ID" value="KIG11810.1"/>
    <property type="molecule type" value="Genomic_DNA"/>
</dbReference>
<dbReference type="GO" id="GO:0031405">
    <property type="term" value="F:lipoic acid binding"/>
    <property type="evidence" value="ECO:0007669"/>
    <property type="project" value="TreeGrafter"/>
</dbReference>
<name>A0A0C2CQ10_9BACT</name>
<feature type="domain" description="2-oxoacid dehydrogenase acyltransferase catalytic" evidence="6">
    <location>
        <begin position="10"/>
        <end position="240"/>
    </location>
</feature>
<gene>
    <name evidence="7" type="ORF">DB30_02414</name>
</gene>
<dbReference type="InterPro" id="IPR001078">
    <property type="entry name" value="2-oxoacid_DH_actylTfrase"/>
</dbReference>
<protein>
    <submittedName>
        <fullName evidence="7">Dihydrolipoamide acyltransferase</fullName>
    </submittedName>
</protein>
<dbReference type="InterPro" id="IPR023213">
    <property type="entry name" value="CAT-like_dom_sf"/>
</dbReference>
<evidence type="ECO:0000256" key="4">
    <source>
        <dbReference type="ARBA" id="ARBA00022823"/>
    </source>
</evidence>
<comment type="similarity">
    <text evidence="2">Belongs to the 2-oxoacid dehydrogenase family.</text>
</comment>
<sequence>MQRGAVTDREDQTIPFRGMRRRIAEGMVRSYTTAVHYTYVEQIDVTRLVELRNQAKAAAKQQGVSLSYLPFIIKAVCHALKRFPIVNAELDEPNGRIILKQRYHVGIAAATPQGLMVPVIHDADALSLLDIAREVARLGEGAKAGTLSRDDLSGSTFSITSLGTIGGVLATPILNYPEVGILGVHAIRKVPVVTEDDQIGIGHIMNLSVSFDHRVVDGFEGASFLQEVRRFLEDPTLLLLAGI</sequence>
<comment type="cofactor">
    <cofactor evidence="1">
        <name>(R)-lipoate</name>
        <dbReference type="ChEBI" id="CHEBI:83088"/>
    </cofactor>
</comment>
<accession>A0A0C2CQ10</accession>
<evidence type="ECO:0000259" key="6">
    <source>
        <dbReference type="Pfam" id="PF00198"/>
    </source>
</evidence>
<organism evidence="7 8">
    <name type="scientific">Enhygromyxa salina</name>
    <dbReference type="NCBI Taxonomy" id="215803"/>
    <lineage>
        <taxon>Bacteria</taxon>
        <taxon>Pseudomonadati</taxon>
        <taxon>Myxococcota</taxon>
        <taxon>Polyangia</taxon>
        <taxon>Nannocystales</taxon>
        <taxon>Nannocystaceae</taxon>
        <taxon>Enhygromyxa</taxon>
    </lineage>
</organism>
<keyword evidence="3 7" id="KW-0808">Transferase</keyword>
<keyword evidence="5 7" id="KW-0012">Acyltransferase</keyword>
<dbReference type="AlphaFoldDB" id="A0A0C2CQ10"/>
<dbReference type="InterPro" id="IPR050743">
    <property type="entry name" value="2-oxoacid_DH_E2_comp"/>
</dbReference>
<dbReference type="GO" id="GO:0005737">
    <property type="term" value="C:cytoplasm"/>
    <property type="evidence" value="ECO:0007669"/>
    <property type="project" value="TreeGrafter"/>
</dbReference>
<dbReference type="GO" id="GO:0016407">
    <property type="term" value="F:acetyltransferase activity"/>
    <property type="evidence" value="ECO:0007669"/>
    <property type="project" value="TreeGrafter"/>
</dbReference>
<evidence type="ECO:0000256" key="2">
    <source>
        <dbReference type="ARBA" id="ARBA00007317"/>
    </source>
</evidence>
<keyword evidence="4" id="KW-0450">Lipoyl</keyword>
<dbReference type="Pfam" id="PF00198">
    <property type="entry name" value="2-oxoacid_dh"/>
    <property type="match status" value="1"/>
</dbReference>
<evidence type="ECO:0000313" key="7">
    <source>
        <dbReference type="EMBL" id="KIG11810.1"/>
    </source>
</evidence>